<gene>
    <name evidence="4" type="primary">Aste57867_10271</name>
    <name evidence="3" type="ORF">As57867_010231</name>
    <name evidence="4" type="ORF">ASTE57867_10271</name>
</gene>
<evidence type="ECO:0000256" key="2">
    <source>
        <dbReference type="PIRSR" id="PIRSR613078-2"/>
    </source>
</evidence>
<dbReference type="Pfam" id="PF00300">
    <property type="entry name" value="His_Phos_1"/>
    <property type="match status" value="1"/>
</dbReference>
<evidence type="ECO:0000313" key="3">
    <source>
        <dbReference type="EMBL" id="KAF0699150.1"/>
    </source>
</evidence>
<dbReference type="GO" id="GO:0005829">
    <property type="term" value="C:cytosol"/>
    <property type="evidence" value="ECO:0007669"/>
    <property type="project" value="TreeGrafter"/>
</dbReference>
<dbReference type="EMBL" id="CAADRA010005216">
    <property type="protein sequence ID" value="VFT87146.1"/>
    <property type="molecule type" value="Genomic_DNA"/>
</dbReference>
<dbReference type="Proteomes" id="UP000332933">
    <property type="component" value="Unassembled WGS sequence"/>
</dbReference>
<evidence type="ECO:0000256" key="1">
    <source>
        <dbReference type="PIRSR" id="PIRSR613078-1"/>
    </source>
</evidence>
<organism evidence="4 5">
    <name type="scientific">Aphanomyces stellatus</name>
    <dbReference type="NCBI Taxonomy" id="120398"/>
    <lineage>
        <taxon>Eukaryota</taxon>
        <taxon>Sar</taxon>
        <taxon>Stramenopiles</taxon>
        <taxon>Oomycota</taxon>
        <taxon>Saprolegniomycetes</taxon>
        <taxon>Saprolegniales</taxon>
        <taxon>Verrucalvaceae</taxon>
        <taxon>Aphanomyces</taxon>
    </lineage>
</organism>
<dbReference type="GO" id="GO:0016791">
    <property type="term" value="F:phosphatase activity"/>
    <property type="evidence" value="ECO:0007669"/>
    <property type="project" value="TreeGrafter"/>
</dbReference>
<reference evidence="4 5" key="1">
    <citation type="submission" date="2019-03" db="EMBL/GenBank/DDBJ databases">
        <authorList>
            <person name="Gaulin E."/>
            <person name="Dumas B."/>
        </authorList>
    </citation>
    <scope>NUCLEOTIDE SEQUENCE [LARGE SCALE GENOMIC DNA]</scope>
    <source>
        <strain evidence="4">CBS 568.67</strain>
    </source>
</reference>
<reference evidence="3" key="2">
    <citation type="submission" date="2019-06" db="EMBL/GenBank/DDBJ databases">
        <title>Genomics analysis of Aphanomyces spp. identifies a new class of oomycete effector associated with host adaptation.</title>
        <authorList>
            <person name="Gaulin E."/>
        </authorList>
    </citation>
    <scope>NUCLEOTIDE SEQUENCE</scope>
    <source>
        <strain evidence="3">CBS 578.67</strain>
    </source>
</reference>
<feature type="binding site" evidence="2">
    <location>
        <position position="70"/>
    </location>
    <ligand>
        <name>substrate</name>
    </ligand>
</feature>
<proteinExistence type="predicted"/>
<dbReference type="AlphaFoldDB" id="A0A485KQ03"/>
<dbReference type="Gene3D" id="3.40.50.1240">
    <property type="entry name" value="Phosphoglycerate mutase-like"/>
    <property type="match status" value="1"/>
</dbReference>
<dbReference type="PANTHER" id="PTHR48100">
    <property type="entry name" value="BROAD-SPECIFICITY PHOSPHATASE YOR283W-RELATED"/>
    <property type="match status" value="1"/>
</dbReference>
<dbReference type="InterPro" id="IPR029033">
    <property type="entry name" value="His_PPase_superfam"/>
</dbReference>
<name>A0A485KQ03_9STRA</name>
<evidence type="ECO:0000313" key="4">
    <source>
        <dbReference type="EMBL" id="VFT87146.1"/>
    </source>
</evidence>
<feature type="binding site" evidence="2">
    <location>
        <begin position="16"/>
        <end position="23"/>
    </location>
    <ligand>
        <name>substrate</name>
    </ligand>
</feature>
<feature type="active site" description="Tele-phosphohistidine intermediate" evidence="1">
    <location>
        <position position="17"/>
    </location>
</feature>
<dbReference type="InterPro" id="IPR013078">
    <property type="entry name" value="His_Pase_superF_clade-1"/>
</dbReference>
<dbReference type="SUPFAM" id="SSF53254">
    <property type="entry name" value="Phosphoglycerate mutase-like"/>
    <property type="match status" value="1"/>
</dbReference>
<dbReference type="PANTHER" id="PTHR48100:SF44">
    <property type="entry name" value="PHOSPHATASE C1620.13-RELATED"/>
    <property type="match status" value="1"/>
</dbReference>
<dbReference type="SMART" id="SM00855">
    <property type="entry name" value="PGAM"/>
    <property type="match status" value="1"/>
</dbReference>
<accession>A0A485KQ03</accession>
<dbReference type="OrthoDB" id="354304at2759"/>
<protein>
    <submittedName>
        <fullName evidence="4">Aste57867_10271 protein</fullName>
    </submittedName>
</protein>
<dbReference type="InterPro" id="IPR050275">
    <property type="entry name" value="PGM_Phosphatase"/>
</dbReference>
<keyword evidence="5" id="KW-1185">Reference proteome</keyword>
<dbReference type="EMBL" id="VJMH01005195">
    <property type="protein sequence ID" value="KAF0699150.1"/>
    <property type="molecule type" value="Genomic_DNA"/>
</dbReference>
<evidence type="ECO:0000313" key="5">
    <source>
        <dbReference type="Proteomes" id="UP000332933"/>
    </source>
</evidence>
<dbReference type="CDD" id="cd07067">
    <property type="entry name" value="HP_PGM_like"/>
    <property type="match status" value="1"/>
</dbReference>
<feature type="active site" description="Proton donor/acceptor" evidence="1">
    <location>
        <position position="94"/>
    </location>
</feature>
<sequence>MGDDNIGSAVEIWFVRHGQTDWNIEHRLQGHTDISLNATGILQANAAATHLAQVHAATPFDHIVSSDLARALTTAEAIDAVLHVQITQDPGLREHNLGRLQGFTSAEMPGDLHRDYAALRSDPDFDGHGGESSRAMSTRVHTTLASLVTRFAGQRIVAVTHGGFLYHTFRHIHALSIDRSTDDKTPNACICVLQHHHGRWHILEWGLTDHL</sequence>